<dbReference type="STRING" id="426418.B2WD35"/>
<proteinExistence type="predicted"/>
<evidence type="ECO:0000313" key="1">
    <source>
        <dbReference type="EMBL" id="EDU50813.1"/>
    </source>
</evidence>
<sequence length="50" mass="5800">MDDERLGDDLAAWACFRLDRLRPGLRMLHLYDSNGVITKGVLLVRIRKTE</sequence>
<dbReference type="EMBL" id="DS231622">
    <property type="protein sequence ID" value="EDU50813.1"/>
    <property type="molecule type" value="Genomic_DNA"/>
</dbReference>
<protein>
    <submittedName>
        <fullName evidence="1">Uncharacterized protein</fullName>
    </submittedName>
</protein>
<organism evidence="1 2">
    <name type="scientific">Pyrenophora tritici-repentis (strain Pt-1C-BFP)</name>
    <name type="common">Wheat tan spot fungus</name>
    <name type="synonym">Drechslera tritici-repentis</name>
    <dbReference type="NCBI Taxonomy" id="426418"/>
    <lineage>
        <taxon>Eukaryota</taxon>
        <taxon>Fungi</taxon>
        <taxon>Dikarya</taxon>
        <taxon>Ascomycota</taxon>
        <taxon>Pezizomycotina</taxon>
        <taxon>Dothideomycetes</taxon>
        <taxon>Pleosporomycetidae</taxon>
        <taxon>Pleosporales</taxon>
        <taxon>Pleosporineae</taxon>
        <taxon>Pleosporaceae</taxon>
        <taxon>Pyrenophora</taxon>
    </lineage>
</organism>
<dbReference type="Gene3D" id="2.60.40.150">
    <property type="entry name" value="C2 domain"/>
    <property type="match status" value="1"/>
</dbReference>
<gene>
    <name evidence="1" type="ORF">PTRG_07894</name>
</gene>
<dbReference type="Proteomes" id="UP000001471">
    <property type="component" value="Unassembled WGS sequence"/>
</dbReference>
<reference evidence="2" key="1">
    <citation type="journal article" date="2013" name="G3 (Bethesda)">
        <title>Comparative genomics of a plant-pathogenic fungus, Pyrenophora tritici-repentis, reveals transduplication and the impact of repeat elements on pathogenicity and population divergence.</title>
        <authorList>
            <person name="Manning V.A."/>
            <person name="Pandelova I."/>
            <person name="Dhillon B."/>
            <person name="Wilhelm L.J."/>
            <person name="Goodwin S.B."/>
            <person name="Berlin A.M."/>
            <person name="Figueroa M."/>
            <person name="Freitag M."/>
            <person name="Hane J.K."/>
            <person name="Henrissat B."/>
            <person name="Holman W.H."/>
            <person name="Kodira C.D."/>
            <person name="Martin J."/>
            <person name="Oliver R.P."/>
            <person name="Robbertse B."/>
            <person name="Schackwitz W."/>
            <person name="Schwartz D.C."/>
            <person name="Spatafora J.W."/>
            <person name="Turgeon B.G."/>
            <person name="Yandava C."/>
            <person name="Young S."/>
            <person name="Zhou S."/>
            <person name="Zeng Q."/>
            <person name="Grigoriev I.V."/>
            <person name="Ma L.-J."/>
            <person name="Ciuffetti L.M."/>
        </authorList>
    </citation>
    <scope>NUCLEOTIDE SEQUENCE [LARGE SCALE GENOMIC DNA]</scope>
    <source>
        <strain evidence="2">Pt-1C-BFP</strain>
    </source>
</reference>
<accession>B2WD35</accession>
<evidence type="ECO:0000313" key="2">
    <source>
        <dbReference type="Proteomes" id="UP000001471"/>
    </source>
</evidence>
<dbReference type="AlphaFoldDB" id="B2WD35"/>
<dbReference type="InterPro" id="IPR035892">
    <property type="entry name" value="C2_domain_sf"/>
</dbReference>
<dbReference type="InParanoid" id="B2WD35"/>
<name>B2WD35_PYRTR</name>
<dbReference type="HOGENOM" id="CLU_207552_0_0_1"/>